<keyword evidence="1" id="KW-0812">Transmembrane</keyword>
<dbReference type="PATRIC" id="fig|1178515.4.peg.920"/>
<dbReference type="PIRSF" id="PIRSF032908">
    <property type="entry name" value="UCP032908"/>
    <property type="match status" value="1"/>
</dbReference>
<dbReference type="GO" id="GO:0009636">
    <property type="term" value="P:response to toxic substance"/>
    <property type="evidence" value="ECO:0007669"/>
    <property type="project" value="TreeGrafter"/>
</dbReference>
<dbReference type="InterPro" id="IPR043831">
    <property type="entry name" value="DUF5808"/>
</dbReference>
<accession>A0A172TFY1</accession>
<name>A0A172TFY1_9BACL</name>
<dbReference type="InterPro" id="IPR014574">
    <property type="entry name" value="UCP032908"/>
</dbReference>
<dbReference type="AlphaFoldDB" id="A0A172TFY1"/>
<feature type="transmembrane region" description="Helical" evidence="1">
    <location>
        <begin position="84"/>
        <end position="105"/>
    </location>
</feature>
<dbReference type="Pfam" id="PF19124">
    <property type="entry name" value="DUF5808"/>
    <property type="match status" value="1"/>
</dbReference>
<dbReference type="OrthoDB" id="157646at2"/>
<dbReference type="Proteomes" id="UP000076927">
    <property type="component" value="Chromosome"/>
</dbReference>
<proteinExistence type="predicted"/>
<feature type="transmembrane region" description="Helical" evidence="1">
    <location>
        <begin position="54"/>
        <end position="78"/>
    </location>
</feature>
<evidence type="ECO:0000259" key="2">
    <source>
        <dbReference type="Pfam" id="PF19124"/>
    </source>
</evidence>
<gene>
    <name evidence="3" type="ORF">SY83_04570</name>
</gene>
<feature type="transmembrane region" description="Helical" evidence="1">
    <location>
        <begin position="141"/>
        <end position="162"/>
    </location>
</feature>
<dbReference type="KEGG" id="pswu:SY83_04570"/>
<feature type="transmembrane region" description="Helical" evidence="1">
    <location>
        <begin position="240"/>
        <end position="261"/>
    </location>
</feature>
<feature type="transmembrane region" description="Helical" evidence="1">
    <location>
        <begin position="190"/>
        <end position="211"/>
    </location>
</feature>
<feature type="transmembrane region" description="Helical" evidence="1">
    <location>
        <begin position="267"/>
        <end position="288"/>
    </location>
</feature>
<evidence type="ECO:0000313" key="3">
    <source>
        <dbReference type="EMBL" id="ANE45693.1"/>
    </source>
</evidence>
<keyword evidence="1" id="KW-1133">Transmembrane helix</keyword>
<dbReference type="PANTHER" id="PTHR37810">
    <property type="entry name" value="IMMUNITY PROTEIN SDPI"/>
    <property type="match status" value="1"/>
</dbReference>
<dbReference type="PANTHER" id="PTHR37810:SF9">
    <property type="entry name" value="MEMBRANE PROTEIN"/>
    <property type="match status" value="1"/>
</dbReference>
<evidence type="ECO:0000313" key="4">
    <source>
        <dbReference type="Proteomes" id="UP000076927"/>
    </source>
</evidence>
<protein>
    <recommendedName>
        <fullName evidence="2">DUF5808 domain-containing protein</fullName>
    </recommendedName>
</protein>
<sequence>MSLIVILILCIIYIPTVVLLSFTPYLTRKTESFGVSVTEEIYHSPELRRMRKRYAWTNGLGSMLIPGSLILFHTLLSLSETGQMILLLVHIFALTLFSFLLYTWFHRRMRVLKTAQNWMDPKLQRIVVNMNRKTPRSRLSALWYIPHILVVAATVATGLLFYDDFPAKLVMKLDLNGQPLRIEDKSYRNILFPAAVQSFILIMHILIHYSITRAKQQIDPADPETSHMRSVLFRNIMERYMFIIGFLLVSLFYFVQLNFLFTWDHTIVISVSLGIVGIILIYSIWLSFTTGQGGSRIKLPRDGEQTGNIQVDDDRFWKLGVLYYNPEDPSLFVEKRFGVGWTVNNARPAVWVVSAVIVAIPILLAVWLV</sequence>
<feature type="domain" description="DUF5808" evidence="2">
    <location>
        <begin position="326"/>
        <end position="351"/>
    </location>
</feature>
<keyword evidence="4" id="KW-1185">Reference proteome</keyword>
<reference evidence="3 4" key="1">
    <citation type="submission" date="2015-01" db="EMBL/GenBank/DDBJ databases">
        <title>Paenibacillus swuensis/DY6/whole genome sequencing.</title>
        <authorList>
            <person name="Kim M.K."/>
            <person name="Srinivasan S."/>
            <person name="Lee J.-J."/>
        </authorList>
    </citation>
    <scope>NUCLEOTIDE SEQUENCE [LARGE SCALE GENOMIC DNA]</scope>
    <source>
        <strain evidence="3 4">DY6</strain>
    </source>
</reference>
<keyword evidence="1" id="KW-0472">Membrane</keyword>
<dbReference type="RefSeq" id="WP_068604666.1">
    <property type="nucleotide sequence ID" value="NZ_CP011388.1"/>
</dbReference>
<feature type="transmembrane region" description="Helical" evidence="1">
    <location>
        <begin position="6"/>
        <end position="26"/>
    </location>
</feature>
<dbReference type="EMBL" id="CP011388">
    <property type="protein sequence ID" value="ANE45693.1"/>
    <property type="molecule type" value="Genomic_DNA"/>
</dbReference>
<evidence type="ECO:0000256" key="1">
    <source>
        <dbReference type="SAM" id="Phobius"/>
    </source>
</evidence>
<feature type="transmembrane region" description="Helical" evidence="1">
    <location>
        <begin position="349"/>
        <end position="368"/>
    </location>
</feature>
<organism evidence="3 4">
    <name type="scientific">Paenibacillus swuensis</name>
    <dbReference type="NCBI Taxonomy" id="1178515"/>
    <lineage>
        <taxon>Bacteria</taxon>
        <taxon>Bacillati</taxon>
        <taxon>Bacillota</taxon>
        <taxon>Bacilli</taxon>
        <taxon>Bacillales</taxon>
        <taxon>Paenibacillaceae</taxon>
        <taxon>Paenibacillus</taxon>
    </lineage>
</organism>